<dbReference type="FunFam" id="1.10.720.30:FF:000003">
    <property type="entry name" value="Mesencephalic astrocyte-derived neurotrophic factor"/>
    <property type="match status" value="1"/>
</dbReference>
<keyword evidence="11" id="KW-1185">Reference proteome</keyword>
<dbReference type="GO" id="GO:0005615">
    <property type="term" value="C:extracellular space"/>
    <property type="evidence" value="ECO:0007669"/>
    <property type="project" value="TreeGrafter"/>
</dbReference>
<dbReference type="PANTHER" id="PTHR12990:SF5">
    <property type="entry name" value="MESENCEPHALIC ASTROCYTE-DERIVED NEUROTROPHIC FACTOR HOMOLOG"/>
    <property type="match status" value="1"/>
</dbReference>
<gene>
    <name evidence="10" type="primary">Manf</name>
    <name evidence="10" type="ORF">FJT64_025019</name>
</gene>
<keyword evidence="5" id="KW-0732">Signal</keyword>
<evidence type="ECO:0000256" key="6">
    <source>
        <dbReference type="ARBA" id="ARBA00023157"/>
    </source>
</evidence>
<feature type="domain" description="ARMET C-terminal" evidence="8">
    <location>
        <begin position="64"/>
        <end position="106"/>
    </location>
</feature>
<feature type="domain" description="ARMET N-terminal" evidence="9">
    <location>
        <begin position="8"/>
        <end position="60"/>
    </location>
</feature>
<reference evidence="10 11" key="1">
    <citation type="submission" date="2019-07" db="EMBL/GenBank/DDBJ databases">
        <title>Draft genome assembly of a fouling barnacle, Amphibalanus amphitrite (Darwin, 1854): The first reference genome for Thecostraca.</title>
        <authorList>
            <person name="Kim W."/>
        </authorList>
    </citation>
    <scope>NUCLEOTIDE SEQUENCE [LARGE SCALE GENOMIC DNA]</scope>
    <source>
        <strain evidence="10">SNU_AA5</strain>
        <tissue evidence="10">Soma without cirri and trophi</tissue>
    </source>
</reference>
<dbReference type="Pfam" id="PF10208">
    <property type="entry name" value="ARMET_C"/>
    <property type="match status" value="1"/>
</dbReference>
<dbReference type="OrthoDB" id="5597848at2759"/>
<proteinExistence type="inferred from homology"/>
<dbReference type="InterPro" id="IPR045333">
    <property type="entry name" value="ARMET-like"/>
</dbReference>
<organism evidence="10 11">
    <name type="scientific">Amphibalanus amphitrite</name>
    <name type="common">Striped barnacle</name>
    <name type="synonym">Balanus amphitrite</name>
    <dbReference type="NCBI Taxonomy" id="1232801"/>
    <lineage>
        <taxon>Eukaryota</taxon>
        <taxon>Metazoa</taxon>
        <taxon>Ecdysozoa</taxon>
        <taxon>Arthropoda</taxon>
        <taxon>Crustacea</taxon>
        <taxon>Multicrustacea</taxon>
        <taxon>Cirripedia</taxon>
        <taxon>Thoracica</taxon>
        <taxon>Thoracicalcarea</taxon>
        <taxon>Balanomorpha</taxon>
        <taxon>Balanoidea</taxon>
        <taxon>Balanidae</taxon>
        <taxon>Amphibalaninae</taxon>
        <taxon>Amphibalanus</taxon>
    </lineage>
</organism>
<dbReference type="GO" id="GO:0005783">
    <property type="term" value="C:endoplasmic reticulum"/>
    <property type="evidence" value="ECO:0007669"/>
    <property type="project" value="TreeGrafter"/>
</dbReference>
<keyword evidence="6" id="KW-1015">Disulfide bond</keyword>
<dbReference type="Gene3D" id="1.10.720.30">
    <property type="entry name" value="SAP domain"/>
    <property type="match status" value="1"/>
</dbReference>
<keyword evidence="4" id="KW-0964">Secreted</keyword>
<dbReference type="InterPro" id="IPR019345">
    <property type="entry name" value="ARMET_C"/>
</dbReference>
<name>A0A6A4WM25_AMPAM</name>
<dbReference type="Proteomes" id="UP000440578">
    <property type="component" value="Unassembled WGS sequence"/>
</dbReference>
<evidence type="ECO:0000256" key="7">
    <source>
        <dbReference type="ARBA" id="ARBA00032923"/>
    </source>
</evidence>
<dbReference type="PANTHER" id="PTHR12990">
    <property type="entry name" value="ARMET-LIKE PROTEIN"/>
    <property type="match status" value="1"/>
</dbReference>
<dbReference type="GO" id="GO:0031175">
    <property type="term" value="P:neuron projection development"/>
    <property type="evidence" value="ECO:0007669"/>
    <property type="project" value="TreeGrafter"/>
</dbReference>
<dbReference type="AlphaFoldDB" id="A0A6A4WM25"/>
<evidence type="ECO:0000313" key="11">
    <source>
        <dbReference type="Proteomes" id="UP000440578"/>
    </source>
</evidence>
<dbReference type="SUPFAM" id="SSF68906">
    <property type="entry name" value="SAP domain"/>
    <property type="match status" value="1"/>
</dbReference>
<evidence type="ECO:0000313" key="10">
    <source>
        <dbReference type="EMBL" id="KAF0302961.1"/>
    </source>
</evidence>
<comment type="caution">
    <text evidence="10">The sequence shown here is derived from an EMBL/GenBank/DDBJ whole genome shotgun (WGS) entry which is preliminary data.</text>
</comment>
<evidence type="ECO:0000256" key="5">
    <source>
        <dbReference type="ARBA" id="ARBA00022729"/>
    </source>
</evidence>
<dbReference type="GO" id="GO:0071542">
    <property type="term" value="P:dopaminergic neuron differentiation"/>
    <property type="evidence" value="ECO:0007669"/>
    <property type="project" value="TreeGrafter"/>
</dbReference>
<evidence type="ECO:0000256" key="2">
    <source>
        <dbReference type="ARBA" id="ARBA00005617"/>
    </source>
</evidence>
<evidence type="ECO:0000256" key="1">
    <source>
        <dbReference type="ARBA" id="ARBA00004613"/>
    </source>
</evidence>
<evidence type="ECO:0000259" key="9">
    <source>
        <dbReference type="Pfam" id="PF20145"/>
    </source>
</evidence>
<comment type="subcellular location">
    <subcellularLocation>
        <location evidence="1">Secreted</location>
    </subcellularLocation>
</comment>
<accession>A0A6A4WM25</accession>
<evidence type="ECO:0000259" key="8">
    <source>
        <dbReference type="Pfam" id="PF10208"/>
    </source>
</evidence>
<comment type="similarity">
    <text evidence="2">Belongs to the ARMET family.</text>
</comment>
<evidence type="ECO:0000256" key="4">
    <source>
        <dbReference type="ARBA" id="ARBA00022525"/>
    </source>
</evidence>
<dbReference type="EMBL" id="VIIS01000996">
    <property type="protein sequence ID" value="KAF0302961.1"/>
    <property type="molecule type" value="Genomic_DNA"/>
</dbReference>
<protein>
    <recommendedName>
        <fullName evidence="3">Mesencephalic astrocyte-derived neurotrophic factor homolog</fullName>
    </recommendedName>
    <alternativeName>
        <fullName evidence="7">MANF/CDNF-like protein</fullName>
    </alternativeName>
</protein>
<dbReference type="Pfam" id="PF20145">
    <property type="entry name" value="ARMET_N"/>
    <property type="match status" value="1"/>
</dbReference>
<dbReference type="InterPro" id="IPR045332">
    <property type="entry name" value="ARMET_N"/>
</dbReference>
<evidence type="ECO:0000256" key="3">
    <source>
        <dbReference type="ARBA" id="ARBA00014267"/>
    </source>
</evidence>
<dbReference type="Gene3D" id="1.10.225.10">
    <property type="entry name" value="Saposin-like"/>
    <property type="match status" value="1"/>
</dbReference>
<sequence length="111" mass="12980">MSGSASIKPCYYVGGVEDSATRTLKDITQPMSYSMPAEKICERLKKKDDQICELRYDKQIDLNNVDLKKLKVRDLKKILADWDEICDGCLEKTDFIRRIEELKPKFMREEL</sequence>
<dbReference type="InterPro" id="IPR036361">
    <property type="entry name" value="SAP_dom_sf"/>
</dbReference>